<dbReference type="EMBL" id="CASHSV030000615">
    <property type="protein sequence ID" value="CAJ2670103.1"/>
    <property type="molecule type" value="Genomic_DNA"/>
</dbReference>
<reference evidence="1" key="1">
    <citation type="submission" date="2023-10" db="EMBL/GenBank/DDBJ databases">
        <authorList>
            <person name="Rodriguez Cubillos JULIANA M."/>
            <person name="De Vega J."/>
        </authorList>
    </citation>
    <scope>NUCLEOTIDE SEQUENCE</scope>
</reference>
<accession>A0ACB0LNF6</accession>
<organism evidence="1 2">
    <name type="scientific">Trifolium pratense</name>
    <name type="common">Red clover</name>
    <dbReference type="NCBI Taxonomy" id="57577"/>
    <lineage>
        <taxon>Eukaryota</taxon>
        <taxon>Viridiplantae</taxon>
        <taxon>Streptophyta</taxon>
        <taxon>Embryophyta</taxon>
        <taxon>Tracheophyta</taxon>
        <taxon>Spermatophyta</taxon>
        <taxon>Magnoliopsida</taxon>
        <taxon>eudicotyledons</taxon>
        <taxon>Gunneridae</taxon>
        <taxon>Pentapetalae</taxon>
        <taxon>rosids</taxon>
        <taxon>fabids</taxon>
        <taxon>Fabales</taxon>
        <taxon>Fabaceae</taxon>
        <taxon>Papilionoideae</taxon>
        <taxon>50 kb inversion clade</taxon>
        <taxon>NPAAA clade</taxon>
        <taxon>Hologalegina</taxon>
        <taxon>IRL clade</taxon>
        <taxon>Trifolieae</taxon>
        <taxon>Trifolium</taxon>
    </lineage>
</organism>
<keyword evidence="2" id="KW-1185">Reference proteome</keyword>
<evidence type="ECO:0000313" key="2">
    <source>
        <dbReference type="Proteomes" id="UP001177021"/>
    </source>
</evidence>
<protein>
    <submittedName>
        <fullName evidence="1">Uncharacterized protein</fullName>
    </submittedName>
</protein>
<sequence length="523" mass="59252">MSIVVEVVGALGAVLIVLIHFLHVLVLRPKSLRTKLHKQGIHGPTPHFYFGNTLQMKTLVLQQQESQAKHKQQEDEDVCVSISHNWTSTLFPHIHKWRNQYGPIYLFSIGSIQRLMVTDMEMVKEIILNTSLNLGKPSYLSKDMRPLLGQGMVSSSGLIWAHQRKIIAPELYLDQVKAMVDQIVDSSNIMIRSWESRIERDGVVSEIKVDEDLRSLSADIIARACFGSNYVQGKEIFTKLRDLLKLLSKIYVGIPGFRYLPNKSNRQIWRLEKDINSNISKLVKQRQEEGCEQDLLQMILEGAKNCDGNDGLLSNSISRDRFIIDNCKTIFFAGHDTTSITASWCLMLLATYQDWQDRVRAEVLEVCGNGNPDASKLRNMKTLTMVIQETLRLYSPIVFVERTAFQDINIKGIKVPKGMNMQIPIPILQHDIDLWGPDAHKFNPERFANGVLGACKIPQAYMPFGIGARVCPGQHLSMIELKVILSLILSKFRLSLSSSYCHSPAFRLLIEPCQGVVLNTTRI</sequence>
<dbReference type="Proteomes" id="UP001177021">
    <property type="component" value="Unassembled WGS sequence"/>
</dbReference>
<proteinExistence type="predicted"/>
<name>A0ACB0LNF6_TRIPR</name>
<evidence type="ECO:0000313" key="1">
    <source>
        <dbReference type="EMBL" id="CAJ2670103.1"/>
    </source>
</evidence>
<gene>
    <name evidence="1" type="ORF">MILVUS5_LOCUS34188</name>
</gene>
<comment type="caution">
    <text evidence="1">The sequence shown here is derived from an EMBL/GenBank/DDBJ whole genome shotgun (WGS) entry which is preliminary data.</text>
</comment>